<feature type="binding site" evidence="10">
    <location>
        <begin position="256"/>
        <end position="260"/>
    </location>
    <ligand>
        <name>substrate</name>
    </ligand>
</feature>
<evidence type="ECO:0000256" key="10">
    <source>
        <dbReference type="PIRSR" id="PIRSR500134-2"/>
    </source>
</evidence>
<dbReference type="InterPro" id="IPR001732">
    <property type="entry name" value="UDP-Glc/GDP-Man_DH_N"/>
</dbReference>
<keyword evidence="6 8" id="KW-0520">NAD</keyword>
<comment type="pathway">
    <text evidence="1">Nucleotide-sugar biosynthesis; UDP-alpha-D-glucuronate biosynthesis; UDP-alpha-D-glucuronate from UDP-alpha-D-glucose: step 1/1.</text>
</comment>
<evidence type="ECO:0000256" key="3">
    <source>
        <dbReference type="ARBA" id="ARBA00012954"/>
    </source>
</evidence>
<dbReference type="InterPro" id="IPR008927">
    <property type="entry name" value="6-PGluconate_DH-like_C_sf"/>
</dbReference>
<dbReference type="GO" id="GO:0000271">
    <property type="term" value="P:polysaccharide biosynthetic process"/>
    <property type="evidence" value="ECO:0007669"/>
    <property type="project" value="InterPro"/>
</dbReference>
<dbReference type="Gene3D" id="1.20.5.100">
    <property type="entry name" value="Cytochrome c1, transmembrane anchor, C-terminal"/>
    <property type="match status" value="1"/>
</dbReference>
<dbReference type="PIRSF" id="PIRSF000124">
    <property type="entry name" value="UDPglc_GDPman_dh"/>
    <property type="match status" value="1"/>
</dbReference>
<dbReference type="GO" id="GO:0003979">
    <property type="term" value="F:UDP-glucose 6-dehydrogenase activity"/>
    <property type="evidence" value="ECO:0007669"/>
    <property type="project" value="UniProtKB-EC"/>
</dbReference>
<dbReference type="PATRIC" id="fig|294.124.peg.2164"/>
<keyword evidence="5 8" id="KW-0560">Oxidoreductase</keyword>
<evidence type="ECO:0000256" key="7">
    <source>
        <dbReference type="ARBA" id="ARBA00047473"/>
    </source>
</evidence>
<dbReference type="Pfam" id="PF03721">
    <property type="entry name" value="UDPG_MGDP_dh_N"/>
    <property type="match status" value="1"/>
</dbReference>
<dbReference type="Gene3D" id="3.40.50.720">
    <property type="entry name" value="NAD(P)-binding Rossmann-like Domain"/>
    <property type="match status" value="2"/>
</dbReference>
<dbReference type="InterPro" id="IPR036291">
    <property type="entry name" value="NAD(P)-bd_dom_sf"/>
</dbReference>
<evidence type="ECO:0000256" key="5">
    <source>
        <dbReference type="ARBA" id="ARBA00023002"/>
    </source>
</evidence>
<evidence type="ECO:0000256" key="1">
    <source>
        <dbReference type="ARBA" id="ARBA00004701"/>
    </source>
</evidence>
<evidence type="ECO:0000256" key="8">
    <source>
        <dbReference type="PIRNR" id="PIRNR000124"/>
    </source>
</evidence>
<feature type="binding site" evidence="11">
    <location>
        <position position="35"/>
    </location>
    <ligand>
        <name>NAD(+)</name>
        <dbReference type="ChEBI" id="CHEBI:57540"/>
    </ligand>
</feature>
<dbReference type="SUPFAM" id="SSF52413">
    <property type="entry name" value="UDP-glucose/GDP-mannose dehydrogenase C-terminal domain"/>
    <property type="match status" value="1"/>
</dbReference>
<feature type="binding site" evidence="10">
    <location>
        <position position="328"/>
    </location>
    <ligand>
        <name>substrate</name>
    </ligand>
</feature>
<evidence type="ECO:0000256" key="4">
    <source>
        <dbReference type="ARBA" id="ARBA00015132"/>
    </source>
</evidence>
<protein>
    <recommendedName>
        <fullName evidence="4 8">UDP-glucose 6-dehydrogenase</fullName>
        <ecNumber evidence="3 8">1.1.1.22</ecNumber>
    </recommendedName>
</protein>
<feature type="binding site" evidence="11">
    <location>
        <position position="335"/>
    </location>
    <ligand>
        <name>NAD(+)</name>
        <dbReference type="ChEBI" id="CHEBI:57540"/>
    </ligand>
</feature>
<evidence type="ECO:0000256" key="11">
    <source>
        <dbReference type="PIRSR" id="PIRSR500134-3"/>
    </source>
</evidence>
<dbReference type="OrthoDB" id="9803238at2"/>
<dbReference type="SUPFAM" id="SSF48179">
    <property type="entry name" value="6-phosphogluconate dehydrogenase C-terminal domain-like"/>
    <property type="match status" value="1"/>
</dbReference>
<evidence type="ECO:0000313" key="14">
    <source>
        <dbReference type="Proteomes" id="UP000032101"/>
    </source>
</evidence>
<feature type="binding site" evidence="11">
    <location>
        <position position="121"/>
    </location>
    <ligand>
        <name>NAD(+)</name>
        <dbReference type="ChEBI" id="CHEBI:57540"/>
    </ligand>
</feature>
<dbReference type="InterPro" id="IPR036220">
    <property type="entry name" value="UDP-Glc/GDP-Man_DH_C_sf"/>
</dbReference>
<feature type="binding site" evidence="11">
    <location>
        <position position="159"/>
    </location>
    <ligand>
        <name>NAD(+)</name>
        <dbReference type="ChEBI" id="CHEBI:57540"/>
    </ligand>
</feature>
<evidence type="ECO:0000313" key="13">
    <source>
        <dbReference type="EMBL" id="KIQ59452.1"/>
    </source>
</evidence>
<gene>
    <name evidence="13" type="ORF">RL74_10505</name>
</gene>
<dbReference type="SMART" id="SM00984">
    <property type="entry name" value="UDPG_MGDP_dh_C"/>
    <property type="match status" value="1"/>
</dbReference>
<dbReference type="GO" id="GO:0006065">
    <property type="term" value="P:UDP-glucuronate biosynthetic process"/>
    <property type="evidence" value="ECO:0007669"/>
    <property type="project" value="UniProtKB-UniPathway"/>
</dbReference>
<dbReference type="RefSeq" id="WP_042729732.1">
    <property type="nucleotide sequence ID" value="NZ_JXNZ01000074.1"/>
</dbReference>
<dbReference type="PIRSF" id="PIRSF500134">
    <property type="entry name" value="UDPglc_DH_bac"/>
    <property type="match status" value="1"/>
</dbReference>
<dbReference type="GO" id="GO:0051287">
    <property type="term" value="F:NAD binding"/>
    <property type="evidence" value="ECO:0007669"/>
    <property type="project" value="InterPro"/>
</dbReference>
<comment type="caution">
    <text evidence="13">The sequence shown here is derived from an EMBL/GenBank/DDBJ whole genome shotgun (WGS) entry which is preliminary data.</text>
</comment>
<dbReference type="AlphaFoldDB" id="A0A0D0PFK6"/>
<comment type="similarity">
    <text evidence="2 8">Belongs to the UDP-glucose/GDP-mannose dehydrogenase family.</text>
</comment>
<dbReference type="UniPathway" id="UPA00038">
    <property type="reaction ID" value="UER00491"/>
</dbReference>
<accession>A0A0D0PFK6</accession>
<comment type="catalytic activity">
    <reaction evidence="7 8">
        <text>UDP-alpha-D-glucose + 2 NAD(+) + H2O = UDP-alpha-D-glucuronate + 2 NADH + 3 H(+)</text>
        <dbReference type="Rhea" id="RHEA:23596"/>
        <dbReference type="ChEBI" id="CHEBI:15377"/>
        <dbReference type="ChEBI" id="CHEBI:15378"/>
        <dbReference type="ChEBI" id="CHEBI:57540"/>
        <dbReference type="ChEBI" id="CHEBI:57945"/>
        <dbReference type="ChEBI" id="CHEBI:58052"/>
        <dbReference type="ChEBI" id="CHEBI:58885"/>
        <dbReference type="EC" id="1.1.1.22"/>
    </reaction>
</comment>
<dbReference type="Pfam" id="PF00984">
    <property type="entry name" value="UDPG_MGDP_dh"/>
    <property type="match status" value="1"/>
</dbReference>
<dbReference type="InterPro" id="IPR014026">
    <property type="entry name" value="UDP-Glc/GDP-Man_DH_dimer"/>
</dbReference>
<sequence>MDVSVFGTGYVGLIQAAALADVGHRVLCIDIDPNKIRQLQQAVPPISEPGLSGLLEENIKAGRLAFSSQASDAVNHGELIFIAVGTPADEDGSADLSHVLGVTRQIADFMDSDRTLIIKSTVPVGTADKVAECARQALARRGLKQLNVRVVSNPEFLKEGSALADCMRPDRIIVGTADQLARDQMSELYAPFCRNHEKLMFMDNRSAELTKYAANAMLATRISFMNELANLTERLGADIEAVRKGIGSDPRIGYHFIYPGCGFGGSCFPKDLRALLHTAEQSGMPLRLLRSVTDVNDSQRHILFEKLAKQFPDGLSGKSIAIWGLAFKPNTDDMREAPSRYLMEALWREGARVQAYDPEAMSECRRLYGYRKDLNLCATRDDTLEDADALVICTEWKNFRVVDFDLLASKLRARVIIDGRNLYNPEHLAAAGLLYRGIGLRHTLPDTAAPGPQA</sequence>
<reference evidence="13 14" key="1">
    <citation type="submission" date="2015-01" db="EMBL/GenBank/DDBJ databases">
        <title>Draft Genome Sequence of the Biocontrol and Plant Growth-Promoting Rhizobacteria (PGPR) Pseudomonas fluorescens UM270.</title>
        <authorList>
            <person name="Hernandez-Salmeron J.E."/>
            <person name="Santoyo G."/>
            <person name="Moreno-Hagelsieb G."/>
            <person name="Hernandez-Leon R."/>
        </authorList>
    </citation>
    <scope>NUCLEOTIDE SEQUENCE [LARGE SCALE GENOMIC DNA]</scope>
    <source>
        <strain evidence="13 14">UM270</strain>
    </source>
</reference>
<feature type="binding site" evidence="10">
    <location>
        <position position="211"/>
    </location>
    <ligand>
        <name>substrate</name>
    </ligand>
</feature>
<dbReference type="Pfam" id="PF03720">
    <property type="entry name" value="UDPG_MGDP_dh_C"/>
    <property type="match status" value="1"/>
</dbReference>
<feature type="active site" description="Nucleophile" evidence="9">
    <location>
        <position position="267"/>
    </location>
</feature>
<evidence type="ECO:0000256" key="9">
    <source>
        <dbReference type="PIRSR" id="PIRSR500134-1"/>
    </source>
</evidence>
<organism evidence="13 14">
    <name type="scientific">Pseudomonas fluorescens</name>
    <dbReference type="NCBI Taxonomy" id="294"/>
    <lineage>
        <taxon>Bacteria</taxon>
        <taxon>Pseudomonadati</taxon>
        <taxon>Pseudomonadota</taxon>
        <taxon>Gammaproteobacteria</taxon>
        <taxon>Pseudomonadales</taxon>
        <taxon>Pseudomonadaceae</taxon>
        <taxon>Pseudomonas</taxon>
    </lineage>
</organism>
<dbReference type="EMBL" id="JXNZ01000074">
    <property type="protein sequence ID" value="KIQ59452.1"/>
    <property type="molecule type" value="Genomic_DNA"/>
</dbReference>
<dbReference type="EC" id="1.1.1.22" evidence="3 8"/>
<evidence type="ECO:0000256" key="2">
    <source>
        <dbReference type="ARBA" id="ARBA00006601"/>
    </source>
</evidence>
<evidence type="ECO:0000256" key="6">
    <source>
        <dbReference type="ARBA" id="ARBA00023027"/>
    </source>
</evidence>
<evidence type="ECO:0000259" key="12">
    <source>
        <dbReference type="SMART" id="SM00984"/>
    </source>
</evidence>
<dbReference type="Proteomes" id="UP000032101">
    <property type="component" value="Unassembled WGS sequence"/>
</dbReference>
<dbReference type="InterPro" id="IPR014027">
    <property type="entry name" value="UDP-Glc/GDP-Man_DH_C"/>
</dbReference>
<dbReference type="SUPFAM" id="SSF51735">
    <property type="entry name" value="NAD(P)-binding Rossmann-fold domains"/>
    <property type="match status" value="1"/>
</dbReference>
<dbReference type="InterPro" id="IPR028357">
    <property type="entry name" value="UDPglc_DH_bac"/>
</dbReference>
<feature type="domain" description="UDP-glucose/GDP-mannose dehydrogenase C-terminal" evidence="12">
    <location>
        <begin position="321"/>
        <end position="425"/>
    </location>
</feature>
<feature type="binding site" evidence="11">
    <location>
        <position position="86"/>
    </location>
    <ligand>
        <name>NAD(+)</name>
        <dbReference type="ChEBI" id="CHEBI:57540"/>
    </ligand>
</feature>
<feature type="binding site" evidence="11">
    <location>
        <position position="270"/>
    </location>
    <ligand>
        <name>NAD(+)</name>
        <dbReference type="ChEBI" id="CHEBI:57540"/>
    </ligand>
</feature>
<feature type="binding site" evidence="10">
    <location>
        <position position="264"/>
    </location>
    <ligand>
        <name>substrate</name>
    </ligand>
</feature>
<dbReference type="InterPro" id="IPR017476">
    <property type="entry name" value="UDP-Glc/GDP-Man"/>
</dbReference>
<feature type="binding site" evidence="10">
    <location>
        <begin position="156"/>
        <end position="159"/>
    </location>
    <ligand>
        <name>substrate</name>
    </ligand>
</feature>
<proteinExistence type="inferred from homology"/>
<dbReference type="PANTHER" id="PTHR43750:SF3">
    <property type="entry name" value="UDP-GLUCOSE 6-DEHYDROGENASE TUAD"/>
    <property type="match status" value="1"/>
</dbReference>
<feature type="binding site" evidence="11">
    <location>
        <position position="30"/>
    </location>
    <ligand>
        <name>NAD(+)</name>
        <dbReference type="ChEBI" id="CHEBI:57540"/>
    </ligand>
</feature>
<dbReference type="PANTHER" id="PTHR43750">
    <property type="entry name" value="UDP-GLUCOSE 6-DEHYDROGENASE TUAD"/>
    <property type="match status" value="1"/>
</dbReference>
<name>A0A0D0PFK6_PSEFL</name>
<dbReference type="NCBIfam" id="TIGR03026">
    <property type="entry name" value="NDP-sugDHase"/>
    <property type="match status" value="1"/>
</dbReference>